<organism evidence="1 2">
    <name type="scientific">Olea europaea subsp. europaea</name>
    <dbReference type="NCBI Taxonomy" id="158383"/>
    <lineage>
        <taxon>Eukaryota</taxon>
        <taxon>Viridiplantae</taxon>
        <taxon>Streptophyta</taxon>
        <taxon>Embryophyta</taxon>
        <taxon>Tracheophyta</taxon>
        <taxon>Spermatophyta</taxon>
        <taxon>Magnoliopsida</taxon>
        <taxon>eudicotyledons</taxon>
        <taxon>Gunneridae</taxon>
        <taxon>Pentapetalae</taxon>
        <taxon>asterids</taxon>
        <taxon>lamiids</taxon>
        <taxon>Lamiales</taxon>
        <taxon>Oleaceae</taxon>
        <taxon>Oleeae</taxon>
        <taxon>Olea</taxon>
    </lineage>
</organism>
<evidence type="ECO:0000313" key="1">
    <source>
        <dbReference type="EMBL" id="CAA3006400.1"/>
    </source>
</evidence>
<dbReference type="AlphaFoldDB" id="A0A8S0TKD4"/>
<sequence>MALCRSPQTSLVNVINHLMLVGPILLNRSQLVLTIKVAHVEAAMLSSKVFEPIRRVLSERAFTDFQIERVLPKLHEEYRRRPEMLGEIVDTWNRIMGQSLPPSGEYLEVLETIPATASAPKNSPLSRQAIDMCTMLSEVEPTLLMLDPKKLERRHNNIQGLGLTRNSAERWAILFNAPRGFYLQDWKELTRKVYYIEHKVLDLLYDKKEQREMETHPLVRSAASVEADFDHIRTRYLFASRAGFRELSHMYNVQTVTTRLSLKDLILSDDANFLEKFSPYCSDEEYSSFANLIKNHELDEEDCDVCNLLADLDSIRHPETVNARLKEQLRGARD</sequence>
<comment type="caution">
    <text evidence="1">The sequence shown here is derived from an EMBL/GenBank/DDBJ whole genome shotgun (WGS) entry which is preliminary data.</text>
</comment>
<dbReference type="Gramene" id="OE9A019713T1">
    <property type="protein sequence ID" value="OE9A019713C1"/>
    <property type="gene ID" value="OE9A019713"/>
</dbReference>
<dbReference type="Proteomes" id="UP000594638">
    <property type="component" value="Unassembled WGS sequence"/>
</dbReference>
<proteinExistence type="predicted"/>
<keyword evidence="2" id="KW-1185">Reference proteome</keyword>
<dbReference type="InterPro" id="IPR038538">
    <property type="entry name" value="MTERF_sf"/>
</dbReference>
<protein>
    <submittedName>
        <fullName evidence="1">Uncharacterized protein</fullName>
    </submittedName>
</protein>
<dbReference type="Gene3D" id="1.25.70.10">
    <property type="entry name" value="Transcription termination factor 3, mitochondrial"/>
    <property type="match status" value="1"/>
</dbReference>
<evidence type="ECO:0000313" key="2">
    <source>
        <dbReference type="Proteomes" id="UP000594638"/>
    </source>
</evidence>
<accession>A0A8S0TKD4</accession>
<name>A0A8S0TKD4_OLEEU</name>
<gene>
    <name evidence="1" type="ORF">OLEA9_A019713</name>
</gene>
<dbReference type="EMBL" id="CACTIH010007260">
    <property type="protein sequence ID" value="CAA3006400.1"/>
    <property type="molecule type" value="Genomic_DNA"/>
</dbReference>
<reference evidence="1 2" key="1">
    <citation type="submission" date="2019-12" db="EMBL/GenBank/DDBJ databases">
        <authorList>
            <person name="Alioto T."/>
            <person name="Alioto T."/>
            <person name="Gomez Garrido J."/>
        </authorList>
    </citation>
    <scope>NUCLEOTIDE SEQUENCE [LARGE SCALE GENOMIC DNA]</scope>
</reference>